<feature type="domain" description="NACHT" evidence="2">
    <location>
        <begin position="85"/>
        <end position="231"/>
    </location>
</feature>
<organism evidence="3 4">
    <name type="scientific">Elsinoe batatas</name>
    <dbReference type="NCBI Taxonomy" id="2601811"/>
    <lineage>
        <taxon>Eukaryota</taxon>
        <taxon>Fungi</taxon>
        <taxon>Dikarya</taxon>
        <taxon>Ascomycota</taxon>
        <taxon>Pezizomycotina</taxon>
        <taxon>Dothideomycetes</taxon>
        <taxon>Dothideomycetidae</taxon>
        <taxon>Myriangiales</taxon>
        <taxon>Elsinoaceae</taxon>
        <taxon>Elsinoe</taxon>
    </lineage>
</organism>
<dbReference type="PROSITE" id="PS50837">
    <property type="entry name" value="NACHT"/>
    <property type="match status" value="1"/>
</dbReference>
<evidence type="ECO:0000313" key="4">
    <source>
        <dbReference type="Proteomes" id="UP000809789"/>
    </source>
</evidence>
<keyword evidence="1" id="KW-0677">Repeat</keyword>
<dbReference type="SUPFAM" id="SSF52540">
    <property type="entry name" value="P-loop containing nucleoside triphosphate hydrolases"/>
    <property type="match status" value="1"/>
</dbReference>
<dbReference type="AlphaFoldDB" id="A0A8K0KY01"/>
<dbReference type="Pfam" id="PF24883">
    <property type="entry name" value="NPHP3_N"/>
    <property type="match status" value="1"/>
</dbReference>
<proteinExistence type="predicted"/>
<comment type="caution">
    <text evidence="3">The sequence shown here is derived from an EMBL/GenBank/DDBJ whole genome shotgun (WGS) entry which is preliminary data.</text>
</comment>
<dbReference type="InterPro" id="IPR056884">
    <property type="entry name" value="NPHP3-like_N"/>
</dbReference>
<reference evidence="3" key="1">
    <citation type="submission" date="2021-07" db="EMBL/GenBank/DDBJ databases">
        <title>Elsinoe batatas strain:CRI-CJ2 Genome sequencing and assembly.</title>
        <authorList>
            <person name="Huang L."/>
        </authorList>
    </citation>
    <scope>NUCLEOTIDE SEQUENCE</scope>
    <source>
        <strain evidence="3">CRI-CJ2</strain>
    </source>
</reference>
<dbReference type="PANTHER" id="PTHR10039:SF5">
    <property type="entry name" value="NACHT DOMAIN-CONTAINING PROTEIN"/>
    <property type="match status" value="1"/>
</dbReference>
<keyword evidence="4" id="KW-1185">Reference proteome</keyword>
<dbReference type="EMBL" id="JAESVG020000009">
    <property type="protein sequence ID" value="KAG8624849.1"/>
    <property type="molecule type" value="Genomic_DNA"/>
</dbReference>
<gene>
    <name evidence="3" type="ORF">KVT40_007916</name>
</gene>
<dbReference type="Proteomes" id="UP000809789">
    <property type="component" value="Unassembled WGS sequence"/>
</dbReference>
<evidence type="ECO:0000313" key="3">
    <source>
        <dbReference type="EMBL" id="KAG8624849.1"/>
    </source>
</evidence>
<evidence type="ECO:0000259" key="2">
    <source>
        <dbReference type="PROSITE" id="PS50837"/>
    </source>
</evidence>
<dbReference type="InterPro" id="IPR027417">
    <property type="entry name" value="P-loop_NTPase"/>
</dbReference>
<accession>A0A8K0KY01</accession>
<dbReference type="Gene3D" id="3.40.50.300">
    <property type="entry name" value="P-loop containing nucleotide triphosphate hydrolases"/>
    <property type="match status" value="1"/>
</dbReference>
<protein>
    <recommendedName>
        <fullName evidence="2">NACHT domain-containing protein</fullName>
    </recommendedName>
</protein>
<sequence length="759" mass="86473">MSHAFRQLLHQQETLEAQSKAQQLLRARAEAKAQLLMSLRFPTMFYRRDMISKAHEATFRWVFDSSVDHSWDPFPSWLADAEDQRPYWISGKPGAGKSTLVQYIERHPDLKAGLKTAFPASDVHVVSHYLWLAGATIKEKSVEGILRSLLFQVIKHHDDCGEFAGVVGGPEDWTPRLLQDALISSVEASGKAWLIILDGLDEVVDDMRAIVELIDQLSAMQQTKVLASGRPLQPLERYFESSKKLRVQDLTKDDIRAYLEERLGKVLPADNYITRKDYRRLVDAGVSQSQGVFLWVKVATNAILEAIDYREPIKDIHKLLQELPSDLDAMFTIMLSRLGPRNEAQALVYFQLMLSADQTTGDLNLIQLAAMDLICPYLRGPSPTLLTSTQVIEHANAVRSFATGRCGNFVEVIVGRHSFTEELTFVHRTAHDFLRGYFTSSNCKFSSLDARFLLAEAQVHLIRIADDDYRILGAVAGYRQVDALVFMGSITEDPQRRLETIWNDITQSSHHLMRQWNQRLGLDFRPDLWTQSMRHMGFIVHHFDDGWQILQDPERVRKLLANRYFYRTCNLPRDMALDSTGAACSILLDHVVQEAVTMASAEELTYLAFCCLGWEPLDNELQQTSTNRRHFPGLLVDSMSKLMQAGAIIDHPRGHVIYTREDMYGQRRHHYDSYWDHDSLWKTFVVNTTIFSSRDGRHELDLAEGGTQMVDMLNLFKLFVAHGAAISGTNIIVDMQPQTGPFRTGHLRFVCNLTAAFCR</sequence>
<name>A0A8K0KY01_9PEZI</name>
<dbReference type="OrthoDB" id="443402at2759"/>
<evidence type="ECO:0000256" key="1">
    <source>
        <dbReference type="ARBA" id="ARBA00022737"/>
    </source>
</evidence>
<dbReference type="InterPro" id="IPR007111">
    <property type="entry name" value="NACHT_NTPase"/>
</dbReference>
<dbReference type="PANTHER" id="PTHR10039">
    <property type="entry name" value="AMELOGENIN"/>
    <property type="match status" value="1"/>
</dbReference>